<protein>
    <submittedName>
        <fullName evidence="2">Phosphopantothenoylcysteine decarboxylase/phosphopantothenate--cysteine ligase</fullName>
        <ecNumber evidence="2">4.1.1.36</ecNumber>
        <ecNumber evidence="2">6.3.2.5</ecNumber>
    </submittedName>
</protein>
<dbReference type="AlphaFoldDB" id="A0A7W7PFK2"/>
<sequence length="308" mass="32856">MTVTTVRTEPEATDTTAPPLTEYGTGLLRTTVHPLPDGTYEWRRAPGPLAPAPFVRLSPEAVARLADAAGRPAPGGVLLAPARPDGEARTYRVAGGESVAFVLLTSGVTAALHDSLRGLGGALRALHDTPLDELPAGRRSRGLDRLVSWLDGHTPSPRAAHAQAQVRRALGPGRWARVRAWAEEVTSDDRVVFAHGAAGLGSLVIGGPPGTAALLTGEDVCAAPWYVDLGWVVGELVELKWQLGGDPATWQSLIDALFEGYGRDLGTEWRKLAALRVLLHVHDIAAYLDDHQGGFDHYSSFLKFLTDL</sequence>
<comment type="caution">
    <text evidence="2">The sequence shown here is derived from an EMBL/GenBank/DDBJ whole genome shotgun (WGS) entry which is preliminary data.</text>
</comment>
<proteinExistence type="predicted"/>
<feature type="region of interest" description="Disordered" evidence="1">
    <location>
        <begin position="1"/>
        <end position="23"/>
    </location>
</feature>
<organism evidence="2 3">
    <name type="scientific">Streptomyces netropsis</name>
    <name type="common">Streptoverticillium netropsis</name>
    <dbReference type="NCBI Taxonomy" id="55404"/>
    <lineage>
        <taxon>Bacteria</taxon>
        <taxon>Bacillati</taxon>
        <taxon>Actinomycetota</taxon>
        <taxon>Actinomycetes</taxon>
        <taxon>Kitasatosporales</taxon>
        <taxon>Streptomycetaceae</taxon>
        <taxon>Streptomyces</taxon>
    </lineage>
</organism>
<evidence type="ECO:0000313" key="3">
    <source>
        <dbReference type="Proteomes" id="UP000556436"/>
    </source>
</evidence>
<dbReference type="EC" id="4.1.1.36" evidence="2"/>
<reference evidence="2 3" key="1">
    <citation type="submission" date="2020-08" db="EMBL/GenBank/DDBJ databases">
        <title>Genomic Encyclopedia of Type Strains, Phase III (KMG-III): the genomes of soil and plant-associated and newly described type strains.</title>
        <authorList>
            <person name="Whitman W."/>
        </authorList>
    </citation>
    <scope>NUCLEOTIDE SEQUENCE [LARGE SCALE GENOMIC DNA]</scope>
    <source>
        <strain evidence="2 3">CECT 3265</strain>
    </source>
</reference>
<dbReference type="GO" id="GO:0004632">
    <property type="term" value="F:phosphopantothenate--cysteine ligase activity"/>
    <property type="evidence" value="ECO:0007669"/>
    <property type="project" value="UniProtKB-EC"/>
</dbReference>
<dbReference type="EMBL" id="JACHJG010000007">
    <property type="protein sequence ID" value="MBB4887837.1"/>
    <property type="molecule type" value="Genomic_DNA"/>
</dbReference>
<evidence type="ECO:0000313" key="2">
    <source>
        <dbReference type="EMBL" id="MBB4887837.1"/>
    </source>
</evidence>
<keyword evidence="2" id="KW-0436">Ligase</keyword>
<name>A0A7W7PFK2_STRNE</name>
<keyword evidence="3" id="KW-1185">Reference proteome</keyword>
<feature type="compositionally biased region" description="Low complexity" evidence="1">
    <location>
        <begin position="13"/>
        <end position="22"/>
    </location>
</feature>
<accession>A0A7W7PFK2</accession>
<dbReference type="SUPFAM" id="SSF56112">
    <property type="entry name" value="Protein kinase-like (PK-like)"/>
    <property type="match status" value="1"/>
</dbReference>
<evidence type="ECO:0000256" key="1">
    <source>
        <dbReference type="SAM" id="MobiDB-lite"/>
    </source>
</evidence>
<dbReference type="Proteomes" id="UP000556436">
    <property type="component" value="Unassembled WGS sequence"/>
</dbReference>
<gene>
    <name evidence="2" type="ORF">FHS38_003891</name>
</gene>
<keyword evidence="2" id="KW-0456">Lyase</keyword>
<dbReference type="GO" id="GO:0004633">
    <property type="term" value="F:phosphopantothenoylcysteine decarboxylase activity"/>
    <property type="evidence" value="ECO:0007669"/>
    <property type="project" value="UniProtKB-EC"/>
</dbReference>
<dbReference type="InterPro" id="IPR011009">
    <property type="entry name" value="Kinase-like_dom_sf"/>
</dbReference>
<dbReference type="RefSeq" id="WP_184734973.1">
    <property type="nucleotide sequence ID" value="NZ_BMRW01000019.1"/>
</dbReference>
<dbReference type="EC" id="6.3.2.5" evidence="2"/>